<evidence type="ECO:0000256" key="5">
    <source>
        <dbReference type="ARBA" id="ARBA00022833"/>
    </source>
</evidence>
<protein>
    <submittedName>
        <fullName evidence="9">Secreted insulinase-like peptidase</fullName>
    </submittedName>
</protein>
<keyword evidence="5" id="KW-0862">Zinc</keyword>
<dbReference type="EMBL" id="JAWDEY010000002">
    <property type="protein sequence ID" value="KAK6590939.1"/>
    <property type="molecule type" value="Genomic_DNA"/>
</dbReference>
<dbReference type="GO" id="GO:0008237">
    <property type="term" value="F:metallopeptidase activity"/>
    <property type="evidence" value="ECO:0007669"/>
    <property type="project" value="UniProtKB-KW"/>
</dbReference>
<evidence type="ECO:0000259" key="8">
    <source>
        <dbReference type="Pfam" id="PF00675"/>
    </source>
</evidence>
<evidence type="ECO:0000313" key="10">
    <source>
        <dbReference type="Proteomes" id="UP001311799"/>
    </source>
</evidence>
<comment type="similarity">
    <text evidence="1">Belongs to the peptidase M16 family.</text>
</comment>
<dbReference type="Proteomes" id="UP001311799">
    <property type="component" value="Unassembled WGS sequence"/>
</dbReference>
<accession>A0AAV9Y259</accession>
<dbReference type="Gene3D" id="3.30.830.10">
    <property type="entry name" value="Metalloenzyme, LuxS/M16 peptidase-like"/>
    <property type="match status" value="4"/>
</dbReference>
<dbReference type="SUPFAM" id="SSF63411">
    <property type="entry name" value="LuxS/MPP-like metallohydrolase"/>
    <property type="match status" value="4"/>
</dbReference>
<keyword evidence="4" id="KW-0378">Hydrolase</keyword>
<dbReference type="InterPro" id="IPR011765">
    <property type="entry name" value="Pept_M16_N"/>
</dbReference>
<dbReference type="PANTHER" id="PTHR43690:SF18">
    <property type="entry name" value="INSULIN-DEGRADING ENZYME-RELATED"/>
    <property type="match status" value="1"/>
</dbReference>
<evidence type="ECO:0000256" key="6">
    <source>
        <dbReference type="ARBA" id="ARBA00023049"/>
    </source>
</evidence>
<keyword evidence="10" id="KW-1185">Reference proteome</keyword>
<reference evidence="9 10" key="1">
    <citation type="submission" date="2023-10" db="EMBL/GenBank/DDBJ databases">
        <title>Comparative genomics analysis reveals potential genetic determinants of host preference in Cryptosporidium xiaoi.</title>
        <authorList>
            <person name="Xiao L."/>
            <person name="Li J."/>
        </authorList>
    </citation>
    <scope>NUCLEOTIDE SEQUENCE [LARGE SCALE GENOMIC DNA]</scope>
    <source>
        <strain evidence="9 10">52996</strain>
    </source>
</reference>
<keyword evidence="3" id="KW-0479">Metal-binding</keyword>
<dbReference type="GO" id="GO:0046872">
    <property type="term" value="F:metal ion binding"/>
    <property type="evidence" value="ECO:0007669"/>
    <property type="project" value="UniProtKB-KW"/>
</dbReference>
<evidence type="ECO:0000256" key="1">
    <source>
        <dbReference type="ARBA" id="ARBA00007261"/>
    </source>
</evidence>
<keyword evidence="2" id="KW-0645">Protease</keyword>
<organism evidence="9 10">
    <name type="scientific">Cryptosporidium xiaoi</name>
    <dbReference type="NCBI Taxonomy" id="659607"/>
    <lineage>
        <taxon>Eukaryota</taxon>
        <taxon>Sar</taxon>
        <taxon>Alveolata</taxon>
        <taxon>Apicomplexa</taxon>
        <taxon>Conoidasida</taxon>
        <taxon>Coccidia</taxon>
        <taxon>Eucoccidiorida</taxon>
        <taxon>Eimeriorina</taxon>
        <taxon>Cryptosporidiidae</taxon>
        <taxon>Cryptosporidium</taxon>
    </lineage>
</organism>
<dbReference type="Pfam" id="PF00675">
    <property type="entry name" value="Peptidase_M16"/>
    <property type="match status" value="1"/>
</dbReference>
<gene>
    <name evidence="9" type="ORF">RS030_111973</name>
</gene>
<comment type="caution">
    <text evidence="9">The sequence shown here is derived from an EMBL/GenBank/DDBJ whole genome shotgun (WGS) entry which is preliminary data.</text>
</comment>
<dbReference type="AlphaFoldDB" id="A0AAV9Y259"/>
<name>A0AAV9Y259_9CRYT</name>
<feature type="domain" description="Peptidase M16 N-terminal" evidence="8">
    <location>
        <begin position="96"/>
        <end position="209"/>
    </location>
</feature>
<feature type="signal peptide" evidence="7">
    <location>
        <begin position="1"/>
        <end position="28"/>
    </location>
</feature>
<dbReference type="GO" id="GO:0006508">
    <property type="term" value="P:proteolysis"/>
    <property type="evidence" value="ECO:0007669"/>
    <property type="project" value="UniProtKB-KW"/>
</dbReference>
<evidence type="ECO:0000256" key="2">
    <source>
        <dbReference type="ARBA" id="ARBA00022670"/>
    </source>
</evidence>
<evidence type="ECO:0000256" key="7">
    <source>
        <dbReference type="SAM" id="SignalP"/>
    </source>
</evidence>
<evidence type="ECO:0000313" key="9">
    <source>
        <dbReference type="EMBL" id="KAK6590939.1"/>
    </source>
</evidence>
<dbReference type="PANTHER" id="PTHR43690">
    <property type="entry name" value="NARDILYSIN"/>
    <property type="match status" value="1"/>
</dbReference>
<sequence length="1243" mass="141117">MRIYIPRICGFFTLLLSLFFEYNGDGEGKNVILNEISYVQKRSIDLNNELNSYLNPLRIRSGIFQSLEQSMSPEIHQKAYTTLKGINTLLITDKSMLESAFSFGVGCGYYQDPKDIPGLAHLMEHVTFLGSEDNPDPTGWDEFLLKKGGVSNAYTTGDSTVFYILTIPRELKNVMSYFANMLVKPTIDENSSVSEIDAVDQEHEKNIPNKIRVMIELALHLSPKECPAGKFGTGNKETLYENPIKNNIDLRNALINYHKKCYTSGNISLVVMGPQSEAELIEIVNHIDSLFPLSTKIEKNLLSGKNRIENKKFMNIHGNLSPQVSNQEGIFGRIHIGTGADYYNKKANLDISSIGTVGDLKFKKESYGNEEKNEDYIMVDLIKIPKGDSSPPLIIIYWDSLENSLDIIRNNAEWQMLKLIQYYFEDQGPNSIYNKLLKNNLASNLEYFDNTSSKYSIYGLLLTATDDSDEITHDIVNIVANYMNNLIGQVVNNDDHRWIDNFYQNYSIMANIDYLYDEDRNIAGIVSQAAENILFFPDEPEIALSAYNKPYNLTKDGKLSDAQINSLKMFLESLKPEKMKVIKLTDVDLDRIKNEYYFEPYKVNYSISKMKIMTGTNSIDEGGDKSKAKVVQDEYSNISELLTCVPQNLEIVKVAEDKCPTYKDNGKEVSGQELKNSFIPCPLMIEDGISIYWKGPIHKTPTINITFVQRLKNEDIKNNTRRALISKIHAIIQNTRITSSLSSQISCGLETNIIFNRGRFVFTIQSYSSNFEDVINKIKNSVANEKNIPTESEFEYALNYLKLDVLNLSESMAYDIASDIAYSVYLSNYYSQIELRDTLLSTEIKYEEYIEGIKGGFLSIGYIDSIVIGNIMPNVSIEYVKILQNSFLLKTIPYSEATQDGIAELPKDIHITVKNPISDDLNNAVVAHFITPPVDLIDSSIYYSIGEMTNSQFYDIVRTEWQDGYIAFVSMDYKTPSMSLIAGVQTVEKDPSTLTCHLFSAFDLIFKNIKDDLTNSSKAEFENKIRWLGLSQFSTHTLDTFSNYVGHMSKLIISHELCFEKNRLIEDATQMFISDPLVYIDKFRNLISKSSNLNRRVVVVELIGNDNESQTKDGTGNKLNRILNAIEPPSNQECIDLIKDQLLDSINIQLSKDKDKKLRGRKNTSSTNGKDRKYITYDQSKQCAVDENNAVIASGKNSKEISPLLNIFGRNISFNKNKNNVRLLDIANRNKGIKRRTCNHDKE</sequence>
<keyword evidence="6" id="KW-0482">Metalloprotease</keyword>
<dbReference type="InterPro" id="IPR011249">
    <property type="entry name" value="Metalloenz_LuxS/M16"/>
</dbReference>
<dbReference type="InterPro" id="IPR050626">
    <property type="entry name" value="Peptidase_M16"/>
</dbReference>
<evidence type="ECO:0000256" key="4">
    <source>
        <dbReference type="ARBA" id="ARBA00022801"/>
    </source>
</evidence>
<proteinExistence type="inferred from homology"/>
<feature type="chain" id="PRO_5043407216" evidence="7">
    <location>
        <begin position="29"/>
        <end position="1243"/>
    </location>
</feature>
<evidence type="ECO:0000256" key="3">
    <source>
        <dbReference type="ARBA" id="ARBA00022723"/>
    </source>
</evidence>
<keyword evidence="7" id="KW-0732">Signal</keyword>